<organism evidence="1 2">
    <name type="scientific">Dethiosulfatibacter aminovorans DSM 17477</name>
    <dbReference type="NCBI Taxonomy" id="1121476"/>
    <lineage>
        <taxon>Bacteria</taxon>
        <taxon>Bacillati</taxon>
        <taxon>Bacillota</taxon>
        <taxon>Tissierellia</taxon>
        <taxon>Dethiosulfatibacter</taxon>
    </lineage>
</organism>
<evidence type="ECO:0008006" key="3">
    <source>
        <dbReference type="Google" id="ProtNLM"/>
    </source>
</evidence>
<keyword evidence="2" id="KW-1185">Reference proteome</keyword>
<dbReference type="Proteomes" id="UP000184052">
    <property type="component" value="Unassembled WGS sequence"/>
</dbReference>
<evidence type="ECO:0000313" key="2">
    <source>
        <dbReference type="Proteomes" id="UP000184052"/>
    </source>
</evidence>
<dbReference type="EMBL" id="FQZL01000005">
    <property type="protein sequence ID" value="SHI57169.1"/>
    <property type="molecule type" value="Genomic_DNA"/>
</dbReference>
<evidence type="ECO:0000313" key="1">
    <source>
        <dbReference type="EMBL" id="SHI57169.1"/>
    </source>
</evidence>
<dbReference type="Gene3D" id="3.30.429.10">
    <property type="entry name" value="Macrophage Migration Inhibitory Factor"/>
    <property type="match status" value="1"/>
</dbReference>
<accession>A0A1M6C846</accession>
<reference evidence="1 2" key="1">
    <citation type="submission" date="2016-11" db="EMBL/GenBank/DDBJ databases">
        <authorList>
            <person name="Jaros S."/>
            <person name="Januszkiewicz K."/>
            <person name="Wedrychowicz H."/>
        </authorList>
    </citation>
    <scope>NUCLEOTIDE SEQUENCE [LARGE SCALE GENOMIC DNA]</scope>
    <source>
        <strain evidence="1 2">DSM 17477</strain>
    </source>
</reference>
<gene>
    <name evidence="1" type="ORF">SAMN02745751_00617</name>
</gene>
<sequence>MPFITVKVPKKEMKLDIEKLGRDISDKTSLEMHRVNLMVEYHDKDTFFKGSGDDYPAVHLAAGAGNGQEFIQNLAKATANLVEEQLGLPENSVFAYCHPIEKGYLLVNGEFK</sequence>
<dbReference type="AlphaFoldDB" id="A0A1M6C846"/>
<proteinExistence type="predicted"/>
<dbReference type="RefSeq" id="WP_073046937.1">
    <property type="nucleotide sequence ID" value="NZ_FQZL01000005.1"/>
</dbReference>
<name>A0A1M6C846_9FIRM</name>
<dbReference type="InterPro" id="IPR014347">
    <property type="entry name" value="Tautomerase/MIF_sf"/>
</dbReference>
<dbReference type="OrthoDB" id="1954768at2"/>
<dbReference type="SUPFAM" id="SSF55331">
    <property type="entry name" value="Tautomerase/MIF"/>
    <property type="match status" value="1"/>
</dbReference>
<protein>
    <recommendedName>
        <fullName evidence="3">Macrophage migration inhibitory factor (MIF)</fullName>
    </recommendedName>
</protein>